<evidence type="ECO:0000313" key="1">
    <source>
        <dbReference type="EMBL" id="CAL1395295.1"/>
    </source>
</evidence>
<accession>A0AAV2FAM2</accession>
<evidence type="ECO:0008006" key="3">
    <source>
        <dbReference type="Google" id="ProtNLM"/>
    </source>
</evidence>
<dbReference type="AlphaFoldDB" id="A0AAV2FAM2"/>
<evidence type="ECO:0000313" key="2">
    <source>
        <dbReference type="Proteomes" id="UP001497516"/>
    </source>
</evidence>
<proteinExistence type="predicted"/>
<protein>
    <recommendedName>
        <fullName evidence="3">RNase H type-1 domain-containing protein</fullName>
    </recommendedName>
</protein>
<dbReference type="Proteomes" id="UP001497516">
    <property type="component" value="Chromosome 6"/>
</dbReference>
<sequence length="187" mass="20990">MLLSLVTQHSLFMAVVVVLCRIWRSRNWVVFDGKQFSIPALMRQFNQRLQEWVTLSVDTLVQSASPSINSIGPGGSTLAICMWDGTTCRGSHSAGKMVILGPDREVLSVAGIQIPLIDDPMVVECPVLREAILWCLGLGFTEVRFEGYAKTFIDELLRADVRDNRMGVILEEIMRLFAFYSGFLFDL</sequence>
<name>A0AAV2FAM2_9ROSI</name>
<keyword evidence="2" id="KW-1185">Reference proteome</keyword>
<dbReference type="EMBL" id="OZ034819">
    <property type="protein sequence ID" value="CAL1395295.1"/>
    <property type="molecule type" value="Genomic_DNA"/>
</dbReference>
<gene>
    <name evidence="1" type="ORF">LTRI10_LOCUS35737</name>
</gene>
<organism evidence="1 2">
    <name type="scientific">Linum trigynum</name>
    <dbReference type="NCBI Taxonomy" id="586398"/>
    <lineage>
        <taxon>Eukaryota</taxon>
        <taxon>Viridiplantae</taxon>
        <taxon>Streptophyta</taxon>
        <taxon>Embryophyta</taxon>
        <taxon>Tracheophyta</taxon>
        <taxon>Spermatophyta</taxon>
        <taxon>Magnoliopsida</taxon>
        <taxon>eudicotyledons</taxon>
        <taxon>Gunneridae</taxon>
        <taxon>Pentapetalae</taxon>
        <taxon>rosids</taxon>
        <taxon>fabids</taxon>
        <taxon>Malpighiales</taxon>
        <taxon>Linaceae</taxon>
        <taxon>Linum</taxon>
    </lineage>
</organism>
<reference evidence="1 2" key="1">
    <citation type="submission" date="2024-04" db="EMBL/GenBank/DDBJ databases">
        <authorList>
            <person name="Fracassetti M."/>
        </authorList>
    </citation>
    <scope>NUCLEOTIDE SEQUENCE [LARGE SCALE GENOMIC DNA]</scope>
</reference>